<keyword evidence="1" id="KW-1133">Transmembrane helix</keyword>
<keyword evidence="1" id="KW-0472">Membrane</keyword>
<feature type="transmembrane region" description="Helical" evidence="1">
    <location>
        <begin position="6"/>
        <end position="30"/>
    </location>
</feature>
<reference evidence="2 3" key="1">
    <citation type="submission" date="2014-12" db="EMBL/GenBank/DDBJ databases">
        <title>Genome assembly of Enhygromyxa salina DSM 15201.</title>
        <authorList>
            <person name="Sharma G."/>
            <person name="Subramanian S."/>
        </authorList>
    </citation>
    <scope>NUCLEOTIDE SEQUENCE [LARGE SCALE GENOMIC DNA]</scope>
    <source>
        <strain evidence="2 3">DSM 15201</strain>
    </source>
</reference>
<dbReference type="AlphaFoldDB" id="A0A0C2A7E1"/>
<evidence type="ECO:0000313" key="3">
    <source>
        <dbReference type="Proteomes" id="UP000031599"/>
    </source>
</evidence>
<proteinExistence type="predicted"/>
<dbReference type="EMBL" id="JMCC02000002">
    <property type="protein sequence ID" value="KIG19423.1"/>
    <property type="molecule type" value="Genomic_DNA"/>
</dbReference>
<dbReference type="Proteomes" id="UP000031599">
    <property type="component" value="Unassembled WGS sequence"/>
</dbReference>
<accession>A0A0C2A7E1</accession>
<protein>
    <submittedName>
        <fullName evidence="2">Uncharacterized protein</fullName>
    </submittedName>
</protein>
<sequence length="38" mass="4072">MAYLDLSPLTAGAVAGVLSLGFSAIVELVLRRRRRELG</sequence>
<evidence type="ECO:0000256" key="1">
    <source>
        <dbReference type="SAM" id="Phobius"/>
    </source>
</evidence>
<comment type="caution">
    <text evidence="2">The sequence shown here is derived from an EMBL/GenBank/DDBJ whole genome shotgun (WGS) entry which is preliminary data.</text>
</comment>
<keyword evidence="1" id="KW-0812">Transmembrane</keyword>
<gene>
    <name evidence="2" type="ORF">DB30_02704</name>
</gene>
<organism evidence="2 3">
    <name type="scientific">Enhygromyxa salina</name>
    <dbReference type="NCBI Taxonomy" id="215803"/>
    <lineage>
        <taxon>Bacteria</taxon>
        <taxon>Pseudomonadati</taxon>
        <taxon>Myxococcota</taxon>
        <taxon>Polyangia</taxon>
        <taxon>Nannocystales</taxon>
        <taxon>Nannocystaceae</taxon>
        <taxon>Enhygromyxa</taxon>
    </lineage>
</organism>
<evidence type="ECO:0000313" key="2">
    <source>
        <dbReference type="EMBL" id="KIG19423.1"/>
    </source>
</evidence>
<name>A0A0C2A7E1_9BACT</name>